<feature type="compositionally biased region" description="Basic and acidic residues" evidence="4">
    <location>
        <begin position="434"/>
        <end position="449"/>
    </location>
</feature>
<evidence type="ECO:0000256" key="1">
    <source>
        <dbReference type="ARBA" id="ARBA00001561"/>
    </source>
</evidence>
<reference evidence="7" key="1">
    <citation type="submission" date="2016-10" db="EMBL/GenBank/DDBJ databases">
        <authorList>
            <person name="Varghese N."/>
            <person name="Submissions S."/>
        </authorList>
    </citation>
    <scope>NUCLEOTIDE SEQUENCE [LARGE SCALE GENOMIC DNA]</scope>
    <source>
        <strain evidence="7">DSM 24740</strain>
    </source>
</reference>
<dbReference type="InterPro" id="IPR002508">
    <property type="entry name" value="MurNAc-LAA_cat"/>
</dbReference>
<dbReference type="AlphaFoldDB" id="A0A1H8YUL8"/>
<dbReference type="GO" id="GO:0030288">
    <property type="term" value="C:outer membrane-bounded periplasmic space"/>
    <property type="evidence" value="ECO:0007669"/>
    <property type="project" value="TreeGrafter"/>
</dbReference>
<name>A0A1H8YUL8_9BACT</name>
<accession>A0A1H8YUL8</accession>
<evidence type="ECO:0000313" key="7">
    <source>
        <dbReference type="Proteomes" id="UP000199021"/>
    </source>
</evidence>
<dbReference type="STRING" id="478744.SAMN05444359_10111"/>
<dbReference type="EC" id="3.5.1.28" evidence="2"/>
<dbReference type="EMBL" id="FOFB01000001">
    <property type="protein sequence ID" value="SEP55900.1"/>
    <property type="molecule type" value="Genomic_DNA"/>
</dbReference>
<dbReference type="SMART" id="SM00646">
    <property type="entry name" value="Ami_3"/>
    <property type="match status" value="1"/>
</dbReference>
<evidence type="ECO:0000259" key="5">
    <source>
        <dbReference type="SMART" id="SM00646"/>
    </source>
</evidence>
<sequence>MMAGPGFVSPTEGGFNDSLNKRKLKSTSTTFNGLEKVVIDAGHGGKDPGGMGENSREKHIALSIAQLLAIGIRTNYPEVEVIMTRSDDTFIPLYERAAIANDAGADLFISIHANIMPGGTSTYGTETFVMGQHVAKHNLSVAKRENASILLEDNVEQNYGYDPNSDEGHIMMSMFQHAFLERSIQFAELVENEFSDAGRKSRGVKQAGFVVLKETTMPSVLVETGFMSNPDEEAFLMSDAGQRKLANSLLRAFGKYHERITGQPGPVIERKSQPVAVVASSPAVAVNKPAAASNVLARQEEVVSPPTFTQKASVFGREIQLSENPPPAARQQQWTAKGVGESPLVYKPSSSVVPYYSAPEPSNTPAVITPPNEAPKPTINQYEDLVRRQVQEGRVAPPNRVVPRGGYVPVTYGTPVMAADTVNPRKGKGYTFGEAKKREAPPKPKGPDLKRIPDAQLLYAVQIIATKRELNLDDPQWQRLPYPILKIVEGNLNKYQARGLRTAADAKTAKERINSAGFYDAMIVVYLDGKRLPPASVRYLLGR</sequence>
<dbReference type="GO" id="GO:0008745">
    <property type="term" value="F:N-acetylmuramoyl-L-alanine amidase activity"/>
    <property type="evidence" value="ECO:0007669"/>
    <property type="project" value="UniProtKB-EC"/>
</dbReference>
<feature type="region of interest" description="Disordered" evidence="4">
    <location>
        <begin position="427"/>
        <end position="449"/>
    </location>
</feature>
<dbReference type="Gene3D" id="3.40.630.40">
    <property type="entry name" value="Zn-dependent exopeptidases"/>
    <property type="match status" value="1"/>
</dbReference>
<gene>
    <name evidence="6" type="ORF">SAMN05444359_10111</name>
</gene>
<dbReference type="Pfam" id="PF01520">
    <property type="entry name" value="Amidase_3"/>
    <property type="match status" value="1"/>
</dbReference>
<proteinExistence type="predicted"/>
<dbReference type="InterPro" id="IPR050695">
    <property type="entry name" value="N-acetylmuramoyl_amidase_3"/>
</dbReference>
<keyword evidence="3" id="KW-0378">Hydrolase</keyword>
<dbReference type="InParanoid" id="A0A1H8YUL8"/>
<protein>
    <recommendedName>
        <fullName evidence="2">N-acetylmuramoyl-L-alanine amidase</fullName>
        <ecNumber evidence="2">3.5.1.28</ecNumber>
    </recommendedName>
</protein>
<dbReference type="PANTHER" id="PTHR30404">
    <property type="entry name" value="N-ACETYLMURAMOYL-L-ALANINE AMIDASE"/>
    <property type="match status" value="1"/>
</dbReference>
<keyword evidence="7" id="KW-1185">Reference proteome</keyword>
<evidence type="ECO:0000256" key="4">
    <source>
        <dbReference type="SAM" id="MobiDB-lite"/>
    </source>
</evidence>
<evidence type="ECO:0000256" key="3">
    <source>
        <dbReference type="ARBA" id="ARBA00022801"/>
    </source>
</evidence>
<comment type="catalytic activity">
    <reaction evidence="1">
        <text>Hydrolyzes the link between N-acetylmuramoyl residues and L-amino acid residues in certain cell-wall glycopeptides.</text>
        <dbReference type="EC" id="3.5.1.28"/>
    </reaction>
</comment>
<dbReference type="FunFam" id="3.40.630.40:FF:000005">
    <property type="entry name" value="N-acetylmuramoyl-L-alanine amidase (AmiA)"/>
    <property type="match status" value="1"/>
</dbReference>
<evidence type="ECO:0000313" key="6">
    <source>
        <dbReference type="EMBL" id="SEP55900.1"/>
    </source>
</evidence>
<dbReference type="CDD" id="cd02696">
    <property type="entry name" value="MurNAc-LAA"/>
    <property type="match status" value="1"/>
</dbReference>
<dbReference type="GO" id="GO:0009253">
    <property type="term" value="P:peptidoglycan catabolic process"/>
    <property type="evidence" value="ECO:0007669"/>
    <property type="project" value="InterPro"/>
</dbReference>
<feature type="domain" description="MurNAc-LAA" evidence="5">
    <location>
        <begin position="97"/>
        <end position="254"/>
    </location>
</feature>
<feature type="region of interest" description="Disordered" evidence="4">
    <location>
        <begin position="1"/>
        <end position="21"/>
    </location>
</feature>
<dbReference type="SUPFAM" id="SSF53187">
    <property type="entry name" value="Zn-dependent exopeptidases"/>
    <property type="match status" value="1"/>
</dbReference>
<evidence type="ECO:0000256" key="2">
    <source>
        <dbReference type="ARBA" id="ARBA00011901"/>
    </source>
</evidence>
<dbReference type="PANTHER" id="PTHR30404:SF0">
    <property type="entry name" value="N-ACETYLMURAMOYL-L-ALANINE AMIDASE AMIC"/>
    <property type="match status" value="1"/>
</dbReference>
<organism evidence="6 7">
    <name type="scientific">Neolewinella agarilytica</name>
    <dbReference type="NCBI Taxonomy" id="478744"/>
    <lineage>
        <taxon>Bacteria</taxon>
        <taxon>Pseudomonadati</taxon>
        <taxon>Bacteroidota</taxon>
        <taxon>Saprospiria</taxon>
        <taxon>Saprospirales</taxon>
        <taxon>Lewinellaceae</taxon>
        <taxon>Neolewinella</taxon>
    </lineage>
</organism>
<dbReference type="Proteomes" id="UP000199021">
    <property type="component" value="Unassembled WGS sequence"/>
</dbReference>